<dbReference type="EMBL" id="VSRR010090365">
    <property type="protein sequence ID" value="MPC92182.1"/>
    <property type="molecule type" value="Genomic_DNA"/>
</dbReference>
<evidence type="ECO:0000313" key="3">
    <source>
        <dbReference type="Proteomes" id="UP000324222"/>
    </source>
</evidence>
<dbReference type="AlphaFoldDB" id="A0A5B7J7M9"/>
<feature type="region of interest" description="Disordered" evidence="1">
    <location>
        <begin position="48"/>
        <end position="92"/>
    </location>
</feature>
<comment type="caution">
    <text evidence="2">The sequence shown here is derived from an EMBL/GenBank/DDBJ whole genome shotgun (WGS) entry which is preliminary data.</text>
</comment>
<feature type="compositionally biased region" description="Polar residues" evidence="1">
    <location>
        <begin position="48"/>
        <end position="63"/>
    </location>
</feature>
<keyword evidence="3" id="KW-1185">Reference proteome</keyword>
<dbReference type="Proteomes" id="UP000324222">
    <property type="component" value="Unassembled WGS sequence"/>
</dbReference>
<name>A0A5B7J7M9_PORTR</name>
<reference evidence="2 3" key="1">
    <citation type="submission" date="2019-05" db="EMBL/GenBank/DDBJ databases">
        <title>Another draft genome of Portunus trituberculatus and its Hox gene families provides insights of decapod evolution.</title>
        <authorList>
            <person name="Jeong J.-H."/>
            <person name="Song I."/>
            <person name="Kim S."/>
            <person name="Choi T."/>
            <person name="Kim D."/>
            <person name="Ryu S."/>
            <person name="Kim W."/>
        </authorList>
    </citation>
    <scope>NUCLEOTIDE SEQUENCE [LARGE SCALE GENOMIC DNA]</scope>
    <source>
        <tissue evidence="2">Muscle</tissue>
    </source>
</reference>
<evidence type="ECO:0000313" key="2">
    <source>
        <dbReference type="EMBL" id="MPC92182.1"/>
    </source>
</evidence>
<gene>
    <name evidence="2" type="ORF">E2C01_087256</name>
</gene>
<proteinExistence type="predicted"/>
<organism evidence="2 3">
    <name type="scientific">Portunus trituberculatus</name>
    <name type="common">Swimming crab</name>
    <name type="synonym">Neptunus trituberculatus</name>
    <dbReference type="NCBI Taxonomy" id="210409"/>
    <lineage>
        <taxon>Eukaryota</taxon>
        <taxon>Metazoa</taxon>
        <taxon>Ecdysozoa</taxon>
        <taxon>Arthropoda</taxon>
        <taxon>Crustacea</taxon>
        <taxon>Multicrustacea</taxon>
        <taxon>Malacostraca</taxon>
        <taxon>Eumalacostraca</taxon>
        <taxon>Eucarida</taxon>
        <taxon>Decapoda</taxon>
        <taxon>Pleocyemata</taxon>
        <taxon>Brachyura</taxon>
        <taxon>Eubrachyura</taxon>
        <taxon>Portunoidea</taxon>
        <taxon>Portunidae</taxon>
        <taxon>Portuninae</taxon>
        <taxon>Portunus</taxon>
    </lineage>
</organism>
<sequence length="92" mass="9525">MITAVTKRMSLCSCVALTSAGRRMPGVCEPLCINTRVILLPVPAMQGTDLSGSSSVKTLTSALSHPDPLPVDHPLSSVRSAQQQQGSGKGGH</sequence>
<evidence type="ECO:0000256" key="1">
    <source>
        <dbReference type="SAM" id="MobiDB-lite"/>
    </source>
</evidence>
<protein>
    <submittedName>
        <fullName evidence="2">Uncharacterized protein</fullName>
    </submittedName>
</protein>
<accession>A0A5B7J7M9</accession>